<evidence type="ECO:0000256" key="1">
    <source>
        <dbReference type="SAM" id="Phobius"/>
    </source>
</evidence>
<comment type="caution">
    <text evidence="2">The sequence shown here is derived from an EMBL/GenBank/DDBJ whole genome shotgun (WGS) entry which is preliminary data.</text>
</comment>
<evidence type="ECO:0000313" key="2">
    <source>
        <dbReference type="EMBL" id="MBD1549132.1"/>
    </source>
</evidence>
<proteinExistence type="predicted"/>
<sequence length="242" mass="26480">MSPLSGLLCLIAGVGIYTAMPRPKVPKGAVKPVPKPPVWVTDAIGFTVGISLFSLSFLGAIYGSGTGLVLFAVLLVPASLSFPIFMIAVRQETSWMRFFGNGFEFAQLGLRARVPYVDLKGVRVRVWSARGGIGWLLSAIGSSNRGKVALLSGERQTKTLVFTRKDGSEFAVSSEVIPDLQRILIGMDRAGVDLPEDLSERQRKKIRKTREKLYGRAPEPKSEQLDVARIAATVRKYRQSKT</sequence>
<protein>
    <submittedName>
        <fullName evidence="2">Uncharacterized protein</fullName>
    </submittedName>
</protein>
<keyword evidence="1" id="KW-0472">Membrane</keyword>
<feature type="transmembrane region" description="Helical" evidence="1">
    <location>
        <begin position="68"/>
        <end position="89"/>
    </location>
</feature>
<evidence type="ECO:0000313" key="3">
    <source>
        <dbReference type="Proteomes" id="UP000598467"/>
    </source>
</evidence>
<keyword evidence="1" id="KW-1133">Transmembrane helix</keyword>
<dbReference type="Proteomes" id="UP000598467">
    <property type="component" value="Unassembled WGS sequence"/>
</dbReference>
<dbReference type="AlphaFoldDB" id="A0A926NXD8"/>
<gene>
    <name evidence="2" type="ORF">HK439_22970</name>
</gene>
<reference evidence="2" key="1">
    <citation type="submission" date="2020-05" db="EMBL/GenBank/DDBJ databases">
        <title>Identification of trans-AT polyketide cluster in two marine bacteria, producers of a novel glutaramide-containing polyketide sesbanimide D and analogs.</title>
        <authorList>
            <person name="Kacar D."/>
            <person name="Rodriguez P."/>
            <person name="Canedo L."/>
            <person name="Gonzalez E."/>
            <person name="Galan B."/>
            <person name="De La Calle F."/>
            <person name="Garcia J.L."/>
        </authorList>
    </citation>
    <scope>NUCLEOTIDE SEQUENCE</scope>
    <source>
        <strain evidence="2">PHM038</strain>
    </source>
</reference>
<feature type="transmembrane region" description="Helical" evidence="1">
    <location>
        <begin position="37"/>
        <end position="61"/>
    </location>
</feature>
<organism evidence="2 3">
    <name type="scientific">Roseibium aggregatum</name>
    <dbReference type="NCBI Taxonomy" id="187304"/>
    <lineage>
        <taxon>Bacteria</taxon>
        <taxon>Pseudomonadati</taxon>
        <taxon>Pseudomonadota</taxon>
        <taxon>Alphaproteobacteria</taxon>
        <taxon>Hyphomicrobiales</taxon>
        <taxon>Stappiaceae</taxon>
        <taxon>Roseibium</taxon>
    </lineage>
</organism>
<name>A0A926NXD8_9HYPH</name>
<accession>A0A926NXD8</accession>
<dbReference type="EMBL" id="JABFCZ010000031">
    <property type="protein sequence ID" value="MBD1549132.1"/>
    <property type="molecule type" value="Genomic_DNA"/>
</dbReference>
<keyword evidence="1" id="KW-0812">Transmembrane</keyword>